<dbReference type="NCBIfam" id="NF008752">
    <property type="entry name" value="PRK11784.1-4"/>
    <property type="match status" value="1"/>
</dbReference>
<name>A0A1I4MMD1_9BACI</name>
<dbReference type="InterPro" id="IPR017582">
    <property type="entry name" value="SelU"/>
</dbReference>
<dbReference type="Pfam" id="PF26341">
    <property type="entry name" value="AAA_SelU"/>
    <property type="match status" value="1"/>
</dbReference>
<dbReference type="InterPro" id="IPR001763">
    <property type="entry name" value="Rhodanese-like_dom"/>
</dbReference>
<dbReference type="NCBIfam" id="TIGR03167">
    <property type="entry name" value="tRNA_sel_U_synt"/>
    <property type="match status" value="1"/>
</dbReference>
<organism evidence="3 4">
    <name type="scientific">Salibacterium qingdaonense</name>
    <dbReference type="NCBI Taxonomy" id="266892"/>
    <lineage>
        <taxon>Bacteria</taxon>
        <taxon>Bacillati</taxon>
        <taxon>Bacillota</taxon>
        <taxon>Bacilli</taxon>
        <taxon>Bacillales</taxon>
        <taxon>Bacillaceae</taxon>
    </lineage>
</organism>
<gene>
    <name evidence="3" type="ORF">SAMN04488054_11273</name>
</gene>
<dbReference type="NCBIfam" id="NF008750">
    <property type="entry name" value="PRK11784.1-2"/>
    <property type="match status" value="1"/>
</dbReference>
<evidence type="ECO:0000256" key="1">
    <source>
        <dbReference type="ARBA" id="ARBA00023266"/>
    </source>
</evidence>
<dbReference type="InterPro" id="IPR058840">
    <property type="entry name" value="AAA_SelU"/>
</dbReference>
<dbReference type="EMBL" id="FOTY01000012">
    <property type="protein sequence ID" value="SFM04230.1"/>
    <property type="molecule type" value="Genomic_DNA"/>
</dbReference>
<keyword evidence="1" id="KW-0711">Selenium</keyword>
<evidence type="ECO:0000313" key="4">
    <source>
        <dbReference type="Proteomes" id="UP000199668"/>
    </source>
</evidence>
<dbReference type="Gene3D" id="3.40.50.300">
    <property type="entry name" value="P-loop containing nucleotide triphosphate hydrolases"/>
    <property type="match status" value="1"/>
</dbReference>
<sequence>MFEETQFIDVRSPSEFGEYALPGAVNIPLFTDEERAHVGTTYKQGGKEQAVKEGLKIAGPKLHDHYEKMKEVEAGAAGKEIVVYCWRGGMRSRSFVSTMQMLGVSCTQMQGGIRSWRKKVMAALEEEKQSRRRYIVITGGTGTAKTVMLHQLQKEGWPVIDLEGLANHRGSAFGNIGLKQKSQKQFEFDLWKRLEELRDSPYVVIEGESRRIGNINLPDFLMEGKAAGTRLNVQLPMKERVEVIKETYDPDSHHHEILRAVERIEKNMPEDVRGRIHEALGQNRYEDVVENLLIHYYDPRYKKAFEQYEQEAVIINEPSPSQNLEKIRGYLQKETVKQKSVI</sequence>
<dbReference type="Proteomes" id="UP000199668">
    <property type="component" value="Unassembled WGS sequence"/>
</dbReference>
<keyword evidence="4" id="KW-1185">Reference proteome</keyword>
<dbReference type="AlphaFoldDB" id="A0A1I4MMD1"/>
<accession>A0A1I4MMD1</accession>
<evidence type="ECO:0000313" key="3">
    <source>
        <dbReference type="EMBL" id="SFM04230.1"/>
    </source>
</evidence>
<proteinExistence type="predicted"/>
<dbReference type="GO" id="GO:0002098">
    <property type="term" value="P:tRNA wobble uridine modification"/>
    <property type="evidence" value="ECO:0007669"/>
    <property type="project" value="InterPro"/>
</dbReference>
<dbReference type="InterPro" id="IPR027417">
    <property type="entry name" value="P-loop_NTPase"/>
</dbReference>
<dbReference type="PANTHER" id="PTHR30401:SF0">
    <property type="entry name" value="TRNA 2-SELENOURIDINE SYNTHASE"/>
    <property type="match status" value="1"/>
</dbReference>
<dbReference type="SUPFAM" id="SSF52821">
    <property type="entry name" value="Rhodanese/Cell cycle control phosphatase"/>
    <property type="match status" value="1"/>
</dbReference>
<evidence type="ECO:0000259" key="2">
    <source>
        <dbReference type="PROSITE" id="PS50206"/>
    </source>
</evidence>
<dbReference type="Pfam" id="PF00581">
    <property type="entry name" value="Rhodanese"/>
    <property type="match status" value="1"/>
</dbReference>
<dbReference type="PANTHER" id="PTHR30401">
    <property type="entry name" value="TRNA 2-SELENOURIDINE SYNTHASE"/>
    <property type="match status" value="1"/>
</dbReference>
<protein>
    <submittedName>
        <fullName evidence="3">tRNA 2-selenouridine synthase</fullName>
    </submittedName>
</protein>
<dbReference type="PROSITE" id="PS50206">
    <property type="entry name" value="RHODANESE_3"/>
    <property type="match status" value="1"/>
</dbReference>
<dbReference type="InterPro" id="IPR036873">
    <property type="entry name" value="Rhodanese-like_dom_sf"/>
</dbReference>
<dbReference type="SMART" id="SM00450">
    <property type="entry name" value="RHOD"/>
    <property type="match status" value="1"/>
</dbReference>
<dbReference type="SUPFAM" id="SSF52540">
    <property type="entry name" value="P-loop containing nucleoside triphosphate hydrolases"/>
    <property type="match status" value="1"/>
</dbReference>
<dbReference type="RefSeq" id="WP_090927035.1">
    <property type="nucleotide sequence ID" value="NZ_FOTY01000012.1"/>
</dbReference>
<reference evidence="3 4" key="1">
    <citation type="submission" date="2016-10" db="EMBL/GenBank/DDBJ databases">
        <authorList>
            <person name="de Groot N.N."/>
        </authorList>
    </citation>
    <scope>NUCLEOTIDE SEQUENCE [LARGE SCALE GENOMIC DNA]</scope>
    <source>
        <strain evidence="3 4">CGMCC 1.6134</strain>
    </source>
</reference>
<dbReference type="STRING" id="266892.SAMN04488054_11273"/>
<feature type="domain" description="Rhodanese" evidence="2">
    <location>
        <begin position="1"/>
        <end position="125"/>
    </location>
</feature>
<dbReference type="OrthoDB" id="9808735at2"/>
<dbReference type="GO" id="GO:0043828">
    <property type="term" value="F:tRNA 2-selenouridine synthase activity"/>
    <property type="evidence" value="ECO:0007669"/>
    <property type="project" value="InterPro"/>
</dbReference>
<dbReference type="Gene3D" id="3.40.250.10">
    <property type="entry name" value="Rhodanese-like domain"/>
    <property type="match status" value="1"/>
</dbReference>